<keyword evidence="1" id="KW-0812">Transmembrane</keyword>
<dbReference type="HOGENOM" id="CLU_1840524_0_0_2"/>
<keyword evidence="3" id="KW-1185">Reference proteome</keyword>
<keyword evidence="1" id="KW-1133">Transmembrane helix</keyword>
<feature type="transmembrane region" description="Helical" evidence="1">
    <location>
        <begin position="68"/>
        <end position="87"/>
    </location>
</feature>
<sequence length="139" mass="15197">MSLLSSESTTAGQIARLFAAETAEYVKLLVVWALISLAVGPSVPRATFVAVVLAVMDVGDRRPAVGSALAFLGVTVFLFPVAFWWFFVPGWSWVYLPTRVAILAISFVVAFHWGVIETGRRLRRALERVVKTGHRAGAH</sequence>
<dbReference type="KEGG" id="hut:Huta_1325"/>
<dbReference type="Proteomes" id="UP000002071">
    <property type="component" value="Chromosome"/>
</dbReference>
<gene>
    <name evidence="2" type="ordered locus">Huta_1325</name>
</gene>
<dbReference type="EMBL" id="CP001687">
    <property type="protein sequence ID" value="ACV11501.1"/>
    <property type="molecule type" value="Genomic_DNA"/>
</dbReference>
<dbReference type="STRING" id="519442.Huta_1325"/>
<name>C7NNA1_HALUD</name>
<proteinExistence type="predicted"/>
<dbReference type="RefSeq" id="WP_015789075.1">
    <property type="nucleotide sequence ID" value="NC_013158.1"/>
</dbReference>
<evidence type="ECO:0000313" key="2">
    <source>
        <dbReference type="EMBL" id="ACV11501.1"/>
    </source>
</evidence>
<dbReference type="GeneID" id="8383602"/>
<accession>C7NNA1</accession>
<dbReference type="AlphaFoldDB" id="C7NNA1"/>
<organism evidence="2 3">
    <name type="scientific">Halorhabdus utahensis (strain DSM 12940 / JCM 11049 / AX-2)</name>
    <dbReference type="NCBI Taxonomy" id="519442"/>
    <lineage>
        <taxon>Archaea</taxon>
        <taxon>Methanobacteriati</taxon>
        <taxon>Methanobacteriota</taxon>
        <taxon>Stenosarchaea group</taxon>
        <taxon>Halobacteria</taxon>
        <taxon>Halobacteriales</taxon>
        <taxon>Haloarculaceae</taxon>
        <taxon>Halorhabdus</taxon>
    </lineage>
</organism>
<evidence type="ECO:0000256" key="1">
    <source>
        <dbReference type="SAM" id="Phobius"/>
    </source>
</evidence>
<feature type="transmembrane region" description="Helical" evidence="1">
    <location>
        <begin position="29"/>
        <end position="56"/>
    </location>
</feature>
<evidence type="ECO:0000313" key="3">
    <source>
        <dbReference type="Proteomes" id="UP000002071"/>
    </source>
</evidence>
<protein>
    <submittedName>
        <fullName evidence="2">Uncharacterized protein</fullName>
    </submittedName>
</protein>
<keyword evidence="1" id="KW-0472">Membrane</keyword>
<dbReference type="OrthoDB" id="378910at2157"/>
<reference evidence="2 3" key="1">
    <citation type="journal article" date="2009" name="Stand. Genomic Sci.">
        <title>Complete genome sequence of Halorhabdus utahensis type strain (AX-2).</title>
        <authorList>
            <person name="Anderson I."/>
            <person name="Tindall B.J."/>
            <person name="Pomrenke H."/>
            <person name="Goker M."/>
            <person name="Lapidus A."/>
            <person name="Nolan M."/>
            <person name="Copeland A."/>
            <person name="Glavina Del Rio T."/>
            <person name="Chen F."/>
            <person name="Tice H."/>
            <person name="Cheng J.F."/>
            <person name="Lucas S."/>
            <person name="Chertkov O."/>
            <person name="Bruce D."/>
            <person name="Brettin T."/>
            <person name="Detter J.C."/>
            <person name="Han C."/>
            <person name="Goodwin L."/>
            <person name="Land M."/>
            <person name="Hauser L."/>
            <person name="Chang Y.J."/>
            <person name="Jeffries C.D."/>
            <person name="Pitluck S."/>
            <person name="Pati A."/>
            <person name="Mavromatis K."/>
            <person name="Ivanova N."/>
            <person name="Ovchinnikova G."/>
            <person name="Chen A."/>
            <person name="Palaniappan K."/>
            <person name="Chain P."/>
            <person name="Rohde M."/>
            <person name="Bristow J."/>
            <person name="Eisen J.A."/>
            <person name="Markowitz V."/>
            <person name="Hugenholtz P."/>
            <person name="Kyrpides N.C."/>
            <person name="Klenk H.P."/>
        </authorList>
    </citation>
    <scope>NUCLEOTIDE SEQUENCE [LARGE SCALE GENOMIC DNA]</scope>
    <source>
        <strain evidence="3">DSM 12940 / JCM 11049 / AX-2</strain>
    </source>
</reference>
<feature type="transmembrane region" description="Helical" evidence="1">
    <location>
        <begin position="93"/>
        <end position="116"/>
    </location>
</feature>